<gene>
    <name evidence="1" type="ORF">ACKI18_43380</name>
</gene>
<sequence>MPTYTFVLDQPARQDLDGPRYVVAAGRTRDDAEMRARDYLRETTGTPHGFRRTLVFDGAPLTPPDTGGGTWYDARTRLAS</sequence>
<proteinExistence type="predicted"/>
<accession>A0ABW9I7T7</accession>
<evidence type="ECO:0000313" key="2">
    <source>
        <dbReference type="Proteomes" id="UP001631957"/>
    </source>
</evidence>
<organism evidence="1 2">
    <name type="scientific">Streptomyces niveiscabiei</name>
    <dbReference type="NCBI Taxonomy" id="164115"/>
    <lineage>
        <taxon>Bacteria</taxon>
        <taxon>Bacillati</taxon>
        <taxon>Actinomycetota</taxon>
        <taxon>Actinomycetes</taxon>
        <taxon>Kitasatosporales</taxon>
        <taxon>Streptomycetaceae</taxon>
        <taxon>Streptomyces</taxon>
    </lineage>
</organism>
<name>A0ABW9I7T7_9ACTN</name>
<dbReference type="Proteomes" id="UP001631957">
    <property type="component" value="Unassembled WGS sequence"/>
</dbReference>
<protein>
    <submittedName>
        <fullName evidence="1">Uncharacterized protein</fullName>
    </submittedName>
</protein>
<keyword evidence="2" id="KW-1185">Reference proteome</keyword>
<evidence type="ECO:0000313" key="1">
    <source>
        <dbReference type="EMBL" id="MFM9615514.1"/>
    </source>
</evidence>
<comment type="caution">
    <text evidence="1">The sequence shown here is derived from an EMBL/GenBank/DDBJ whole genome shotgun (WGS) entry which is preliminary data.</text>
</comment>
<dbReference type="RefSeq" id="WP_109361913.1">
    <property type="nucleotide sequence ID" value="NZ_JBJVNI010000036.1"/>
</dbReference>
<reference evidence="1 2" key="1">
    <citation type="submission" date="2024-12" db="EMBL/GenBank/DDBJ databases">
        <title>Forecasting of Potato common scab and diversities of Pathogenic streptomyces spp. in china.</title>
        <authorList>
            <person name="Handique U."/>
            <person name="Wu J."/>
        </authorList>
    </citation>
    <scope>NUCLEOTIDE SEQUENCE [LARGE SCALE GENOMIC DNA]</scope>
    <source>
        <strain evidence="1 2">ZRIMU1530</strain>
    </source>
</reference>
<dbReference type="EMBL" id="JBJVNI010000036">
    <property type="protein sequence ID" value="MFM9615514.1"/>
    <property type="molecule type" value="Genomic_DNA"/>
</dbReference>